<gene>
    <name evidence="9" type="ORF">ARMOST_17169</name>
</gene>
<evidence type="ECO:0000256" key="1">
    <source>
        <dbReference type="ARBA" id="ARBA00004141"/>
    </source>
</evidence>
<dbReference type="PANTHER" id="PTHR43341">
    <property type="entry name" value="AMINO ACID PERMEASE"/>
    <property type="match status" value="1"/>
</dbReference>
<feature type="transmembrane region" description="Helical" evidence="7">
    <location>
        <begin position="436"/>
        <end position="462"/>
    </location>
</feature>
<feature type="transmembrane region" description="Helical" evidence="7">
    <location>
        <begin position="156"/>
        <end position="178"/>
    </location>
</feature>
<dbReference type="PROSITE" id="PS00218">
    <property type="entry name" value="AMINO_ACID_PERMEASE_1"/>
    <property type="match status" value="1"/>
</dbReference>
<keyword evidence="10" id="KW-1185">Reference proteome</keyword>
<reference evidence="10" key="1">
    <citation type="journal article" date="2017" name="Nat. Ecol. Evol.">
        <title>Genome expansion and lineage-specific genetic innovations in the forest pathogenic fungi Armillaria.</title>
        <authorList>
            <person name="Sipos G."/>
            <person name="Prasanna A.N."/>
            <person name="Walter M.C."/>
            <person name="O'Connor E."/>
            <person name="Balint B."/>
            <person name="Krizsan K."/>
            <person name="Kiss B."/>
            <person name="Hess J."/>
            <person name="Varga T."/>
            <person name="Slot J."/>
            <person name="Riley R."/>
            <person name="Boka B."/>
            <person name="Rigling D."/>
            <person name="Barry K."/>
            <person name="Lee J."/>
            <person name="Mihaltcheva S."/>
            <person name="LaButti K."/>
            <person name="Lipzen A."/>
            <person name="Waldron R."/>
            <person name="Moloney N.M."/>
            <person name="Sperisen C."/>
            <person name="Kredics L."/>
            <person name="Vagvoelgyi C."/>
            <person name="Patrignani A."/>
            <person name="Fitzpatrick D."/>
            <person name="Nagy I."/>
            <person name="Doyle S."/>
            <person name="Anderson J.B."/>
            <person name="Grigoriev I.V."/>
            <person name="Gueldener U."/>
            <person name="Muensterkoetter M."/>
            <person name="Nagy L.G."/>
        </authorList>
    </citation>
    <scope>NUCLEOTIDE SEQUENCE [LARGE SCALE GENOMIC DNA]</scope>
    <source>
        <strain evidence="10">C18/9</strain>
    </source>
</reference>
<dbReference type="STRING" id="47428.A0A284RYA0"/>
<keyword evidence="3 7" id="KW-0812">Transmembrane</keyword>
<feature type="transmembrane region" description="Helical" evidence="7">
    <location>
        <begin position="515"/>
        <end position="534"/>
    </location>
</feature>
<evidence type="ECO:0000256" key="5">
    <source>
        <dbReference type="ARBA" id="ARBA00022989"/>
    </source>
</evidence>
<organism evidence="9 10">
    <name type="scientific">Armillaria ostoyae</name>
    <name type="common">Armillaria root rot fungus</name>
    <dbReference type="NCBI Taxonomy" id="47428"/>
    <lineage>
        <taxon>Eukaryota</taxon>
        <taxon>Fungi</taxon>
        <taxon>Dikarya</taxon>
        <taxon>Basidiomycota</taxon>
        <taxon>Agaricomycotina</taxon>
        <taxon>Agaricomycetes</taxon>
        <taxon>Agaricomycetidae</taxon>
        <taxon>Agaricales</taxon>
        <taxon>Marasmiineae</taxon>
        <taxon>Physalacriaceae</taxon>
        <taxon>Armillaria</taxon>
    </lineage>
</organism>
<accession>A0A284RYA0</accession>
<dbReference type="Proteomes" id="UP000219338">
    <property type="component" value="Unassembled WGS sequence"/>
</dbReference>
<feature type="domain" description="Amino acid permease/ SLC12A" evidence="8">
    <location>
        <begin position="217"/>
        <end position="538"/>
    </location>
</feature>
<feature type="transmembrane region" description="Helical" evidence="7">
    <location>
        <begin position="312"/>
        <end position="333"/>
    </location>
</feature>
<protein>
    <submittedName>
        <fullName evidence="9">Related to amino acid transporters</fullName>
    </submittedName>
</protein>
<keyword evidence="5 7" id="KW-1133">Transmembrane helix</keyword>
<feature type="transmembrane region" description="Helical" evidence="7">
    <location>
        <begin position="127"/>
        <end position="149"/>
    </location>
</feature>
<feature type="domain" description="Amino acid permease/ SLC12A" evidence="8">
    <location>
        <begin position="46"/>
        <end position="179"/>
    </location>
</feature>
<dbReference type="Gene3D" id="1.20.1740.10">
    <property type="entry name" value="Amino acid/polyamine transporter I"/>
    <property type="match status" value="1"/>
</dbReference>
<dbReference type="AlphaFoldDB" id="A0A284RYA0"/>
<dbReference type="OMA" id="LTAYINI"/>
<sequence>MADIEKQSSASIKAEISEAQVPNDTAAPNAKFQLSDPLKRQLKQRHVQMIAIAGTIGTGLFLGSGEALHVAGPLGALIAYMLVGTVAYSSLCSVGEMTTFAPISGTFPHFAARWVDPAFGFAVGWNYFYGLAISVPVEVAAAVILLSFWDDNTSHAAIYTAVVCVLMCAINIFGVRWVSLSRKLVMKFKAIYQILWGMYVDALFYKHTPSYSPSHIAEFFFALIKLSTIIGLLLAGLVIDLGGGPNHDRIGFRARALARAGLVSNINTDRFLAIMSVIIQAAFSFTSMELVAIAASETESPRRNIGKAVNRVVYRIVVFYVLGILMIGMLVSYDDDALLNTSGNAAQSPFVIAFNRAGVKVLPHIINAAVFTSAFSAGNSYLFCGSRILYGLALRGQGPRFLTYCTKNGLPLTAVFVTCCFSLLSFMTVSSGAEQVFYWLQNLTATGGFIGWFCINLTYVFFRRGMLAQGFDLKANIYNHSWQPYLAWWGIFWTVFFTLINGYAVFFSFNISDFLVAYINLPIFASLYFGYKFIMRTSVWKPEDMDLVTGIPSIEETEKPEVPPRTLLEKIAAILF</sequence>
<feature type="transmembrane region" description="Helical" evidence="7">
    <location>
        <begin position="410"/>
        <end position="430"/>
    </location>
</feature>
<name>A0A284RYA0_ARMOS</name>
<evidence type="ECO:0000256" key="3">
    <source>
        <dbReference type="ARBA" id="ARBA00022692"/>
    </source>
</evidence>
<dbReference type="GO" id="GO:0016020">
    <property type="term" value="C:membrane"/>
    <property type="evidence" value="ECO:0007669"/>
    <property type="project" value="UniProtKB-SubCell"/>
</dbReference>
<evidence type="ECO:0000256" key="4">
    <source>
        <dbReference type="ARBA" id="ARBA00022970"/>
    </source>
</evidence>
<feature type="transmembrane region" description="Helical" evidence="7">
    <location>
        <begin position="219"/>
        <end position="239"/>
    </location>
</feature>
<evidence type="ECO:0000313" key="10">
    <source>
        <dbReference type="Proteomes" id="UP000219338"/>
    </source>
</evidence>
<keyword evidence="6 7" id="KW-0472">Membrane</keyword>
<feature type="transmembrane region" description="Helical" evidence="7">
    <location>
        <begin position="271"/>
        <end position="291"/>
    </location>
</feature>
<feature type="transmembrane region" description="Helical" evidence="7">
    <location>
        <begin position="47"/>
        <end position="64"/>
    </location>
</feature>
<evidence type="ECO:0000256" key="2">
    <source>
        <dbReference type="ARBA" id="ARBA00022448"/>
    </source>
</evidence>
<evidence type="ECO:0000256" key="7">
    <source>
        <dbReference type="SAM" id="Phobius"/>
    </source>
</evidence>
<dbReference type="PIRSF" id="PIRSF006060">
    <property type="entry name" value="AA_transporter"/>
    <property type="match status" value="1"/>
</dbReference>
<evidence type="ECO:0000256" key="6">
    <source>
        <dbReference type="ARBA" id="ARBA00023136"/>
    </source>
</evidence>
<dbReference type="InterPro" id="IPR050524">
    <property type="entry name" value="APC_YAT"/>
</dbReference>
<keyword evidence="4" id="KW-0029">Amino-acid transport</keyword>
<dbReference type="InterPro" id="IPR004841">
    <property type="entry name" value="AA-permease/SLC12A_dom"/>
</dbReference>
<dbReference type="GO" id="GO:0015171">
    <property type="term" value="F:amino acid transmembrane transporter activity"/>
    <property type="evidence" value="ECO:0007669"/>
    <property type="project" value="TreeGrafter"/>
</dbReference>
<dbReference type="InterPro" id="IPR004840">
    <property type="entry name" value="Amino_acid_permease_CS"/>
</dbReference>
<evidence type="ECO:0000259" key="8">
    <source>
        <dbReference type="Pfam" id="PF00324"/>
    </source>
</evidence>
<comment type="subcellular location">
    <subcellularLocation>
        <location evidence="1">Membrane</location>
        <topology evidence="1">Multi-pass membrane protein</topology>
    </subcellularLocation>
</comment>
<dbReference type="EMBL" id="FUEG01000021">
    <property type="protein sequence ID" value="SJL13721.1"/>
    <property type="molecule type" value="Genomic_DNA"/>
</dbReference>
<dbReference type="OrthoDB" id="10062876at2759"/>
<proteinExistence type="predicted"/>
<dbReference type="Pfam" id="PF00324">
    <property type="entry name" value="AA_permease"/>
    <property type="match status" value="2"/>
</dbReference>
<evidence type="ECO:0000313" key="9">
    <source>
        <dbReference type="EMBL" id="SJL13721.1"/>
    </source>
</evidence>
<feature type="transmembrane region" description="Helical" evidence="7">
    <location>
        <begin position="365"/>
        <end position="390"/>
    </location>
</feature>
<feature type="transmembrane region" description="Helical" evidence="7">
    <location>
        <begin position="486"/>
        <end position="509"/>
    </location>
</feature>
<dbReference type="PANTHER" id="PTHR43341:SF4">
    <property type="entry name" value="ARGININE PERMEASE CAN1-RELATED"/>
    <property type="match status" value="1"/>
</dbReference>
<keyword evidence="2" id="KW-0813">Transport</keyword>